<accession>A0A026VSP5</accession>
<proteinExistence type="predicted"/>
<reference evidence="3 4" key="1">
    <citation type="journal article" date="2014" name="Curr. Biol.">
        <title>The genome of the clonal raider ant Cerapachys biroi.</title>
        <authorList>
            <person name="Oxley P.R."/>
            <person name="Ji L."/>
            <person name="Fetter-Pruneda I."/>
            <person name="McKenzie S.K."/>
            <person name="Li C."/>
            <person name="Hu H."/>
            <person name="Zhang G."/>
            <person name="Kronauer D.J."/>
        </authorList>
    </citation>
    <scope>NUCLEOTIDE SEQUENCE [LARGE SCALE GENOMIC DNA]</scope>
</reference>
<dbReference type="STRING" id="2015173.A0A026VSP5"/>
<keyword evidence="4" id="KW-1185">Reference proteome</keyword>
<dbReference type="AlphaFoldDB" id="A0A026VSP5"/>
<feature type="region of interest" description="Disordered" evidence="1">
    <location>
        <begin position="34"/>
        <end position="59"/>
    </location>
</feature>
<evidence type="ECO:0000313" key="4">
    <source>
        <dbReference type="Proteomes" id="UP000053097"/>
    </source>
</evidence>
<sequence length="59" mass="6958">FTPARKEYQYPRNLAVTSPHERIIHRFRQTRNYLDNSDDEGTILVNNNSPKKQCPNANK</sequence>
<gene>
    <name evidence="3" type="ORF">X777_00068</name>
</gene>
<dbReference type="GO" id="GO:0008017">
    <property type="term" value="F:microtubule binding"/>
    <property type="evidence" value="ECO:0007669"/>
    <property type="project" value="InterPro"/>
</dbReference>
<organism evidence="3 4">
    <name type="scientific">Ooceraea biroi</name>
    <name type="common">Clonal raider ant</name>
    <name type="synonym">Cerapachys biroi</name>
    <dbReference type="NCBI Taxonomy" id="2015173"/>
    <lineage>
        <taxon>Eukaryota</taxon>
        <taxon>Metazoa</taxon>
        <taxon>Ecdysozoa</taxon>
        <taxon>Arthropoda</taxon>
        <taxon>Hexapoda</taxon>
        <taxon>Insecta</taxon>
        <taxon>Pterygota</taxon>
        <taxon>Neoptera</taxon>
        <taxon>Endopterygota</taxon>
        <taxon>Hymenoptera</taxon>
        <taxon>Apocrita</taxon>
        <taxon>Aculeata</taxon>
        <taxon>Formicoidea</taxon>
        <taxon>Formicidae</taxon>
        <taxon>Dorylinae</taxon>
        <taxon>Ooceraea</taxon>
    </lineage>
</organism>
<name>A0A026VSP5_OOCBI</name>
<dbReference type="EMBL" id="KK110843">
    <property type="protein sequence ID" value="EZA46526.1"/>
    <property type="molecule type" value="Genomic_DNA"/>
</dbReference>
<feature type="compositionally biased region" description="Polar residues" evidence="1">
    <location>
        <begin position="44"/>
        <end position="59"/>
    </location>
</feature>
<feature type="non-terminal residue" evidence="3">
    <location>
        <position position="1"/>
    </location>
</feature>
<protein>
    <recommendedName>
        <fullName evidence="2">Kinesin-associated microtubule-binding domain-containing protein</fullName>
    </recommendedName>
</protein>
<dbReference type="Pfam" id="PF13931">
    <property type="entry name" value="Microtub_bind"/>
    <property type="match status" value="1"/>
</dbReference>
<feature type="domain" description="Kinesin-associated microtubule-binding" evidence="2">
    <location>
        <begin position="2"/>
        <end position="37"/>
    </location>
</feature>
<dbReference type="InterPro" id="IPR025901">
    <property type="entry name" value="Kinesin-assoc_MT-bd_dom"/>
</dbReference>
<dbReference type="OrthoDB" id="3176171at2759"/>
<evidence type="ECO:0000256" key="1">
    <source>
        <dbReference type="SAM" id="MobiDB-lite"/>
    </source>
</evidence>
<evidence type="ECO:0000259" key="2">
    <source>
        <dbReference type="Pfam" id="PF13931"/>
    </source>
</evidence>
<dbReference type="Proteomes" id="UP000053097">
    <property type="component" value="Unassembled WGS sequence"/>
</dbReference>
<evidence type="ECO:0000313" key="3">
    <source>
        <dbReference type="EMBL" id="EZA46526.1"/>
    </source>
</evidence>